<dbReference type="InterPro" id="IPR011006">
    <property type="entry name" value="CheY-like_superfamily"/>
</dbReference>
<evidence type="ECO:0000256" key="3">
    <source>
        <dbReference type="ARBA" id="ARBA00023163"/>
    </source>
</evidence>
<dbReference type="GO" id="GO:0000160">
    <property type="term" value="P:phosphorelay signal transduction system"/>
    <property type="evidence" value="ECO:0007669"/>
    <property type="project" value="InterPro"/>
</dbReference>
<reference evidence="6" key="1">
    <citation type="journal article" date="2014" name="Int. J. Syst. Evol. Microbiol.">
        <title>Complete genome sequence of Corynebacterium casei LMG S-19264T (=DSM 44701T), isolated from a smear-ripened cheese.</title>
        <authorList>
            <consortium name="US DOE Joint Genome Institute (JGI-PGF)"/>
            <person name="Walter F."/>
            <person name="Albersmeier A."/>
            <person name="Kalinowski J."/>
            <person name="Ruckert C."/>
        </authorList>
    </citation>
    <scope>NUCLEOTIDE SEQUENCE</scope>
    <source>
        <strain evidence="6">CGMCC 1.15320</strain>
    </source>
</reference>
<reference evidence="6" key="2">
    <citation type="submission" date="2020-09" db="EMBL/GenBank/DDBJ databases">
        <authorList>
            <person name="Sun Q."/>
            <person name="Zhou Y."/>
        </authorList>
    </citation>
    <scope>NUCLEOTIDE SEQUENCE</scope>
    <source>
        <strain evidence="6">CGMCC 1.15320</strain>
    </source>
</reference>
<evidence type="ECO:0000313" key="6">
    <source>
        <dbReference type="EMBL" id="GGA71125.1"/>
    </source>
</evidence>
<keyword evidence="3" id="KW-0804">Transcription</keyword>
<name>A0A916RX46_9HYPH</name>
<evidence type="ECO:0000256" key="1">
    <source>
        <dbReference type="ARBA" id="ARBA00022553"/>
    </source>
</evidence>
<evidence type="ECO:0000259" key="5">
    <source>
        <dbReference type="PROSITE" id="PS50110"/>
    </source>
</evidence>
<evidence type="ECO:0000256" key="4">
    <source>
        <dbReference type="PROSITE-ProRule" id="PRU00169"/>
    </source>
</evidence>
<dbReference type="PANTHER" id="PTHR44591:SF3">
    <property type="entry name" value="RESPONSE REGULATORY DOMAIN-CONTAINING PROTEIN"/>
    <property type="match status" value="1"/>
</dbReference>
<keyword evidence="7" id="KW-1185">Reference proteome</keyword>
<gene>
    <name evidence="6" type="ORF">GCM10011385_26270</name>
</gene>
<keyword evidence="1 4" id="KW-0597">Phosphoprotein</keyword>
<sequence length="125" mass="13882">MRRCLVIDDSQVVRKVARRILTDAGFLVGEAVTGAEGLAICSQEMPEIIIVDSLLPDADSIDLISKLNSLNPEKPPFIIYCTHELKVAQIMRAKRAGAKGHMLKPFVRQQVLDCFRSFDELVEAS</sequence>
<evidence type="ECO:0000256" key="2">
    <source>
        <dbReference type="ARBA" id="ARBA00023015"/>
    </source>
</evidence>
<feature type="modified residue" description="4-aspartylphosphate" evidence="4">
    <location>
        <position position="52"/>
    </location>
</feature>
<dbReference type="SUPFAM" id="SSF52172">
    <property type="entry name" value="CheY-like"/>
    <property type="match status" value="1"/>
</dbReference>
<organism evidence="6 7">
    <name type="scientific">Nitratireductor aestuarii</name>
    <dbReference type="NCBI Taxonomy" id="1735103"/>
    <lineage>
        <taxon>Bacteria</taxon>
        <taxon>Pseudomonadati</taxon>
        <taxon>Pseudomonadota</taxon>
        <taxon>Alphaproteobacteria</taxon>
        <taxon>Hyphomicrobiales</taxon>
        <taxon>Phyllobacteriaceae</taxon>
        <taxon>Nitratireductor</taxon>
    </lineage>
</organism>
<dbReference type="Gene3D" id="3.40.50.2300">
    <property type="match status" value="1"/>
</dbReference>
<dbReference type="Pfam" id="PF00072">
    <property type="entry name" value="Response_reg"/>
    <property type="match status" value="1"/>
</dbReference>
<comment type="caution">
    <text evidence="6">The sequence shown here is derived from an EMBL/GenBank/DDBJ whole genome shotgun (WGS) entry which is preliminary data.</text>
</comment>
<protein>
    <submittedName>
        <fullName evidence="6">Response regulator</fullName>
    </submittedName>
</protein>
<dbReference type="Proteomes" id="UP000636264">
    <property type="component" value="Unassembled WGS sequence"/>
</dbReference>
<keyword evidence="2" id="KW-0805">Transcription regulation</keyword>
<dbReference type="InterPro" id="IPR001789">
    <property type="entry name" value="Sig_transdc_resp-reg_receiver"/>
</dbReference>
<feature type="domain" description="Response regulatory" evidence="5">
    <location>
        <begin position="3"/>
        <end position="119"/>
    </location>
</feature>
<evidence type="ECO:0000313" key="7">
    <source>
        <dbReference type="Proteomes" id="UP000636264"/>
    </source>
</evidence>
<dbReference type="RefSeq" id="WP_188721515.1">
    <property type="nucleotide sequence ID" value="NZ_BMIF01000007.1"/>
</dbReference>
<dbReference type="PANTHER" id="PTHR44591">
    <property type="entry name" value="STRESS RESPONSE REGULATOR PROTEIN 1"/>
    <property type="match status" value="1"/>
</dbReference>
<proteinExistence type="predicted"/>
<dbReference type="AlphaFoldDB" id="A0A916RX46"/>
<accession>A0A916RX46</accession>
<dbReference type="PROSITE" id="PS50110">
    <property type="entry name" value="RESPONSE_REGULATORY"/>
    <property type="match status" value="1"/>
</dbReference>
<dbReference type="EMBL" id="BMIF01000007">
    <property type="protein sequence ID" value="GGA71125.1"/>
    <property type="molecule type" value="Genomic_DNA"/>
</dbReference>
<dbReference type="InterPro" id="IPR050595">
    <property type="entry name" value="Bact_response_regulator"/>
</dbReference>
<dbReference type="SMART" id="SM00448">
    <property type="entry name" value="REC"/>
    <property type="match status" value="1"/>
</dbReference>